<evidence type="ECO:0000313" key="1">
    <source>
        <dbReference type="EMBL" id="BAU81258.1"/>
    </source>
</evidence>
<sequence>MNRAFSREETQLGTLAGVPVRGRWIRGDVLGETRHEVLLGVLGERVELDRRAQRERPATLTGDRLDTFLDGRLLTVVRPVDGPQPSWDRISAELLEQP</sequence>
<dbReference type="Proteomes" id="UP000217676">
    <property type="component" value="Chromosome"/>
</dbReference>
<dbReference type="AlphaFoldDB" id="A0A170RY08"/>
<evidence type="ECO:0000313" key="2">
    <source>
        <dbReference type="Proteomes" id="UP000217676"/>
    </source>
</evidence>
<accession>A0A170RY08</accession>
<protein>
    <submittedName>
        <fullName evidence="1">Uncharacterized protein</fullName>
    </submittedName>
</protein>
<name>A0A170RY08_STRLU</name>
<gene>
    <name evidence="1" type="ORF">SLA_0303</name>
</gene>
<dbReference type="EMBL" id="AP017424">
    <property type="protein sequence ID" value="BAU81258.1"/>
    <property type="molecule type" value="Genomic_DNA"/>
</dbReference>
<organism evidence="1 2">
    <name type="scientific">Streptomyces laurentii</name>
    <dbReference type="NCBI Taxonomy" id="39478"/>
    <lineage>
        <taxon>Bacteria</taxon>
        <taxon>Bacillati</taxon>
        <taxon>Actinomycetota</taxon>
        <taxon>Actinomycetes</taxon>
        <taxon>Kitasatosporales</taxon>
        <taxon>Streptomycetaceae</taxon>
        <taxon>Streptomyces</taxon>
    </lineage>
</organism>
<reference evidence="1 2" key="1">
    <citation type="journal article" date="2016" name="Genome Announc.">
        <title>Complete Genome Sequence of Thiostrepton-Producing Streptomyces laurentii ATCC 31255.</title>
        <authorList>
            <person name="Doi K."/>
            <person name="Fujino Y."/>
            <person name="Nagayoshi Y."/>
            <person name="Ohshima T."/>
            <person name="Ogata S."/>
        </authorList>
    </citation>
    <scope>NUCLEOTIDE SEQUENCE [LARGE SCALE GENOMIC DNA]</scope>
    <source>
        <strain evidence="1 2">ATCC 31255</strain>
    </source>
</reference>
<dbReference type="KEGG" id="slau:SLA_0303"/>
<keyword evidence="2" id="KW-1185">Reference proteome</keyword>
<proteinExistence type="predicted"/>